<dbReference type="RefSeq" id="WP_006845615.1">
    <property type="nucleotide sequence ID" value="NZ_CP026847.1"/>
</dbReference>
<keyword evidence="3" id="KW-1185">Reference proteome</keyword>
<name>A0A7H1MKG8_9LACO</name>
<feature type="compositionally biased region" description="Low complexity" evidence="1">
    <location>
        <begin position="174"/>
        <end position="202"/>
    </location>
</feature>
<dbReference type="EMBL" id="CP043431">
    <property type="protein sequence ID" value="QNT63954.1"/>
    <property type="molecule type" value="Genomic_DNA"/>
</dbReference>
<gene>
    <name evidence="2" type="ORF">FY536_01105</name>
</gene>
<evidence type="ECO:0000256" key="1">
    <source>
        <dbReference type="SAM" id="MobiDB-lite"/>
    </source>
</evidence>
<organism evidence="2 3">
    <name type="scientific">Weissella koreensis</name>
    <dbReference type="NCBI Taxonomy" id="165096"/>
    <lineage>
        <taxon>Bacteria</taxon>
        <taxon>Bacillati</taxon>
        <taxon>Bacillota</taxon>
        <taxon>Bacilli</taxon>
        <taxon>Lactobacillales</taxon>
        <taxon>Lactobacillaceae</taxon>
        <taxon>Weissella</taxon>
    </lineage>
</organism>
<sequence>MDLDKILSIFKKKSFLITLLCVLLSIVMLIVSDKASKQNTEHKHDQKTYLYISDKLLSYDDLSYHNTDKNGLFKFKPKTHKNTHLTIYNGEVKNKEIIFESKKYDNSEITLDLSKTKDFEQSGGFHIIVVAKQKGLPKNKKSFDLSNKSPLYESYVSSLNSVEDEKARKEYSESVENVKTSSSSSEQSSTEISTSSDSSTDMNSTIKDLVGTSSDFKKVKVNGSYVADPYNAVITVTSDKDVRVVMAAILENMQKNAGDKLNNFDSISISIKDSNGNYALKTDYNVSTIMNNSKVYEPFKVKSLANSWSEN</sequence>
<evidence type="ECO:0000313" key="3">
    <source>
        <dbReference type="Proteomes" id="UP000516446"/>
    </source>
</evidence>
<evidence type="ECO:0000313" key="2">
    <source>
        <dbReference type="EMBL" id="QNT63954.1"/>
    </source>
</evidence>
<protein>
    <submittedName>
        <fullName evidence="2">Uncharacterized protein</fullName>
    </submittedName>
</protein>
<proteinExistence type="predicted"/>
<dbReference type="AlphaFoldDB" id="A0A7H1MKG8"/>
<reference evidence="2 3" key="1">
    <citation type="submission" date="2019-08" db="EMBL/GenBank/DDBJ databases">
        <authorList>
            <person name="Chang H.C."/>
            <person name="Mun S.Y."/>
        </authorList>
    </citation>
    <scope>NUCLEOTIDE SEQUENCE [LARGE SCALE GENOMIC DNA]</scope>
    <source>
        <strain evidence="2 3">SK</strain>
    </source>
</reference>
<accession>A0A7H1MKG8</accession>
<feature type="region of interest" description="Disordered" evidence="1">
    <location>
        <begin position="167"/>
        <end position="202"/>
    </location>
</feature>
<dbReference type="Proteomes" id="UP000516446">
    <property type="component" value="Chromosome"/>
</dbReference>